<gene>
    <name evidence="5" type="ORF">DAEQUDRAFT_764535</name>
</gene>
<proteinExistence type="inferred from homology"/>
<name>A0A165RF18_9APHY</name>
<evidence type="ECO:0000313" key="5">
    <source>
        <dbReference type="EMBL" id="KZT70667.1"/>
    </source>
</evidence>
<dbReference type="PANTHER" id="PTHR48104:SF30">
    <property type="entry name" value="METACASPASE-1"/>
    <property type="match status" value="1"/>
</dbReference>
<comment type="similarity">
    <text evidence="1">Belongs to the peptidase C14B family.</text>
</comment>
<protein>
    <recommendedName>
        <fullName evidence="4">Peptidase C14 caspase domain-containing protein</fullName>
    </recommendedName>
</protein>
<dbReference type="EMBL" id="KV429050">
    <property type="protein sequence ID" value="KZT70667.1"/>
    <property type="molecule type" value="Genomic_DNA"/>
</dbReference>
<dbReference type="Proteomes" id="UP000076727">
    <property type="component" value="Unassembled WGS sequence"/>
</dbReference>
<sequence length="772" mass="85495">MPPSRRVTNPRRETYQEQNVFAIDKVPSTNTIIADESNFPLTTEPDPTHIVIQNVATVEAQQIIHDDHNIGYAVATPPNACIFALVIGIDNYKNRTIPPLKGCALDAEAFVNFLGDTLHVPSDNIVILFNEEATRAAIIAAFRKHFLDNEGINAGDAMVLFYAGHGDRAVAPRGWVTSNGMIEMICPYDAETTDEHSGKPIYGIPDRTLNSLMRHLAYKKGDNIVAIFDSCHSGGAFRNMRPGPGTPRELGKDVRRYTLPATLDEELMSLSADTEDGSRGATQVISSGFSYPTMRSHVLLAACREDEKARENIVHDGGTEVARGMFTYHLLAYLRRAYEEAHAPPQITYARLMEALLDPENIKLCGASFIGQNPLCEGKNRDRLLFSTSEVAGEATSFPLRYDNRTRTLYVVGGHANGVVEGTEFTVQLALTDQIDGLVRSRDIVLVVKTVYATECVVRHDQITDLSPYVEALKKARAIISTWNSIVMKVRTPTPLPAQAAFKYEKATPKGSGYYDLSLQELSNCRILTRSDPLTFRYAEREMTIPGRSLQPDEILDAVAHWNFHLYRFNDRVGGSQELRPQVGLHLLETASGTGLRPLLSQVGEDLFGSAPAEDVRGCPLSTYTVPVKVKEARIHDLTKYYGLTLINTSAYDLYPYVFYFDPSTYGIQAWYLPPGERVRAPLPRSQGRVPGQLPIGYGAGEADSIRFSLAPGAKREAGFLKIFVSTSYVDMRSLRQNDLVDRERGANKETITIPGGAWDASVYVLTCFEPE</sequence>
<dbReference type="InterPro" id="IPR029030">
    <property type="entry name" value="Caspase-like_dom_sf"/>
</dbReference>
<keyword evidence="3" id="KW-0645">Protease</keyword>
<dbReference type="SUPFAM" id="SSF52129">
    <property type="entry name" value="Caspase-like"/>
    <property type="match status" value="1"/>
</dbReference>
<evidence type="ECO:0000256" key="2">
    <source>
        <dbReference type="ARBA" id="ARBA00022703"/>
    </source>
</evidence>
<dbReference type="OrthoDB" id="3223806at2759"/>
<feature type="domain" description="Peptidase C14 caspase" evidence="4">
    <location>
        <begin position="83"/>
        <end position="339"/>
    </location>
</feature>
<evidence type="ECO:0000256" key="1">
    <source>
        <dbReference type="ARBA" id="ARBA00009005"/>
    </source>
</evidence>
<evidence type="ECO:0000256" key="3">
    <source>
        <dbReference type="ARBA" id="ARBA00022807"/>
    </source>
</evidence>
<dbReference type="GO" id="GO:0005737">
    <property type="term" value="C:cytoplasm"/>
    <property type="evidence" value="ECO:0007669"/>
    <property type="project" value="TreeGrafter"/>
</dbReference>
<dbReference type="PANTHER" id="PTHR48104">
    <property type="entry name" value="METACASPASE-4"/>
    <property type="match status" value="1"/>
</dbReference>
<dbReference type="Pfam" id="PF00656">
    <property type="entry name" value="Peptidase_C14"/>
    <property type="match status" value="1"/>
</dbReference>
<keyword evidence="3" id="KW-0378">Hydrolase</keyword>
<reference evidence="5 6" key="1">
    <citation type="journal article" date="2016" name="Mol. Biol. Evol.">
        <title>Comparative Genomics of Early-Diverging Mushroom-Forming Fungi Provides Insights into the Origins of Lignocellulose Decay Capabilities.</title>
        <authorList>
            <person name="Nagy L.G."/>
            <person name="Riley R."/>
            <person name="Tritt A."/>
            <person name="Adam C."/>
            <person name="Daum C."/>
            <person name="Floudas D."/>
            <person name="Sun H."/>
            <person name="Yadav J.S."/>
            <person name="Pangilinan J."/>
            <person name="Larsson K.H."/>
            <person name="Matsuura K."/>
            <person name="Barry K."/>
            <person name="Labutti K."/>
            <person name="Kuo R."/>
            <person name="Ohm R.A."/>
            <person name="Bhattacharya S.S."/>
            <person name="Shirouzu T."/>
            <person name="Yoshinaga Y."/>
            <person name="Martin F.M."/>
            <person name="Grigoriev I.V."/>
            <person name="Hibbett D.S."/>
        </authorList>
    </citation>
    <scope>NUCLEOTIDE SEQUENCE [LARGE SCALE GENOMIC DNA]</scope>
    <source>
        <strain evidence="5 6">L-15889</strain>
    </source>
</reference>
<dbReference type="InterPro" id="IPR050452">
    <property type="entry name" value="Metacaspase"/>
</dbReference>
<organism evidence="5 6">
    <name type="scientific">Daedalea quercina L-15889</name>
    <dbReference type="NCBI Taxonomy" id="1314783"/>
    <lineage>
        <taxon>Eukaryota</taxon>
        <taxon>Fungi</taxon>
        <taxon>Dikarya</taxon>
        <taxon>Basidiomycota</taxon>
        <taxon>Agaricomycotina</taxon>
        <taxon>Agaricomycetes</taxon>
        <taxon>Polyporales</taxon>
        <taxon>Fomitopsis</taxon>
    </lineage>
</organism>
<dbReference type="InterPro" id="IPR011600">
    <property type="entry name" value="Pept_C14_caspase"/>
</dbReference>
<keyword evidence="2" id="KW-0053">Apoptosis</keyword>
<keyword evidence="6" id="KW-1185">Reference proteome</keyword>
<keyword evidence="3" id="KW-0788">Thiol protease</keyword>
<dbReference type="AlphaFoldDB" id="A0A165RF18"/>
<dbReference type="GO" id="GO:0006508">
    <property type="term" value="P:proteolysis"/>
    <property type="evidence" value="ECO:0007669"/>
    <property type="project" value="InterPro"/>
</dbReference>
<dbReference type="Gene3D" id="3.40.50.1460">
    <property type="match status" value="1"/>
</dbReference>
<evidence type="ECO:0000259" key="4">
    <source>
        <dbReference type="Pfam" id="PF00656"/>
    </source>
</evidence>
<evidence type="ECO:0000313" key="6">
    <source>
        <dbReference type="Proteomes" id="UP000076727"/>
    </source>
</evidence>
<dbReference type="GO" id="GO:0004197">
    <property type="term" value="F:cysteine-type endopeptidase activity"/>
    <property type="evidence" value="ECO:0007669"/>
    <property type="project" value="InterPro"/>
</dbReference>
<accession>A0A165RF18</accession>
<dbReference type="GO" id="GO:0006915">
    <property type="term" value="P:apoptotic process"/>
    <property type="evidence" value="ECO:0007669"/>
    <property type="project" value="UniProtKB-KW"/>
</dbReference>